<sequence length="404" mass="46896">MKSKRRRLNNYIDDAQGEAILPPEMFCEVLARLPVESILRFRSVCKSWCRIIQSPYFISLQLGVTKNKPFRFIVQSQCEADMSSLFLVDIEGLKAREIHLEKIKCRTRLKFKLPALGVRVFCDGFLCMASEKRLDPVCICNPITKESVILPLSRSKAHLVRHKLAFGFDQSSGKYKVIRDYRTSSNKHLSKFQIITLGESSWRQLNPPQDLCTSDWDAAVFWNGSLHWMINDKTLDDPILAFDLSSETFYTIPFHRLCISHECYELQVLGTSLTIVEHNNHMIKIWEVTGNKVKGFSAIRREEHDTYVCWNKSLFYKTISQLSHKSFMLQVCFKDNKIVKKDWFTCYAPEMKRYFYQDIHGLPDHFSTVHFKPSFVSPSAFLSFLKSASCVEEHLDLVSGEWGN</sequence>
<dbReference type="SMART" id="SM00256">
    <property type="entry name" value="FBOX"/>
    <property type="match status" value="1"/>
</dbReference>
<reference evidence="2" key="1">
    <citation type="submission" date="2022-11" db="EMBL/GenBank/DDBJ databases">
        <authorList>
            <person name="Hyden B.L."/>
            <person name="Feng K."/>
            <person name="Yates T."/>
            <person name="Jawdy S."/>
            <person name="Smart L.B."/>
            <person name="Muchero W."/>
        </authorList>
    </citation>
    <scope>NUCLEOTIDE SEQUENCE</scope>
    <source>
        <tissue evidence="2">Shoot tip</tissue>
    </source>
</reference>
<dbReference type="Pfam" id="PF00646">
    <property type="entry name" value="F-box"/>
    <property type="match status" value="1"/>
</dbReference>
<dbReference type="PROSITE" id="PS50181">
    <property type="entry name" value="FBOX"/>
    <property type="match status" value="1"/>
</dbReference>
<proteinExistence type="predicted"/>
<evidence type="ECO:0000313" key="3">
    <source>
        <dbReference type="Proteomes" id="UP001151529"/>
    </source>
</evidence>
<dbReference type="Pfam" id="PF08268">
    <property type="entry name" value="FBA_3"/>
    <property type="match status" value="1"/>
</dbReference>
<dbReference type="InterPro" id="IPR013187">
    <property type="entry name" value="F-box-assoc_dom_typ3"/>
</dbReference>
<dbReference type="InterPro" id="IPR001810">
    <property type="entry name" value="F-box_dom"/>
</dbReference>
<dbReference type="CDD" id="cd22157">
    <property type="entry name" value="F-box_AtFBW1-like"/>
    <property type="match status" value="1"/>
</dbReference>
<name>A0A9Q0SIB6_SALVM</name>
<dbReference type="AlphaFoldDB" id="A0A9Q0SIB6"/>
<evidence type="ECO:0000259" key="1">
    <source>
        <dbReference type="PROSITE" id="PS50181"/>
    </source>
</evidence>
<keyword evidence="3" id="KW-1185">Reference proteome</keyword>
<dbReference type="SUPFAM" id="SSF81383">
    <property type="entry name" value="F-box domain"/>
    <property type="match status" value="1"/>
</dbReference>
<dbReference type="InterPro" id="IPR017451">
    <property type="entry name" value="F-box-assoc_interact_dom"/>
</dbReference>
<reference evidence="2" key="2">
    <citation type="journal article" date="2023" name="Int. J. Mol. Sci.">
        <title>De Novo Assembly and Annotation of 11 Diverse Shrub Willow (Salix) Genomes Reveals Novel Gene Organization in Sex-Linked Regions.</title>
        <authorList>
            <person name="Hyden B."/>
            <person name="Feng K."/>
            <person name="Yates T.B."/>
            <person name="Jawdy S."/>
            <person name="Cereghino C."/>
            <person name="Smart L.B."/>
            <person name="Muchero W."/>
        </authorList>
    </citation>
    <scope>NUCLEOTIDE SEQUENCE [LARGE SCALE GENOMIC DNA]</scope>
    <source>
        <tissue evidence="2">Shoot tip</tissue>
    </source>
</reference>
<dbReference type="EMBL" id="JAPFFL010000014">
    <property type="protein sequence ID" value="KAJ6678108.1"/>
    <property type="molecule type" value="Genomic_DNA"/>
</dbReference>
<dbReference type="Gene3D" id="1.20.1280.50">
    <property type="match status" value="1"/>
</dbReference>
<dbReference type="PANTHER" id="PTHR31672:SF13">
    <property type="entry name" value="F-BOX PROTEIN CPR30-LIKE"/>
    <property type="match status" value="1"/>
</dbReference>
<dbReference type="PANTHER" id="PTHR31672">
    <property type="entry name" value="BNACNNG10540D PROTEIN"/>
    <property type="match status" value="1"/>
</dbReference>
<feature type="domain" description="F-box" evidence="1">
    <location>
        <begin position="15"/>
        <end position="60"/>
    </location>
</feature>
<protein>
    <recommendedName>
        <fullName evidence="1">F-box domain-containing protein</fullName>
    </recommendedName>
</protein>
<dbReference type="Proteomes" id="UP001151529">
    <property type="component" value="Chromosome 7"/>
</dbReference>
<dbReference type="OrthoDB" id="5319261at2759"/>
<evidence type="ECO:0000313" key="2">
    <source>
        <dbReference type="EMBL" id="KAJ6678108.1"/>
    </source>
</evidence>
<dbReference type="InterPro" id="IPR036047">
    <property type="entry name" value="F-box-like_dom_sf"/>
</dbReference>
<organism evidence="2 3">
    <name type="scientific">Salix viminalis</name>
    <name type="common">Common osier</name>
    <name type="synonym">Basket willow</name>
    <dbReference type="NCBI Taxonomy" id="40686"/>
    <lineage>
        <taxon>Eukaryota</taxon>
        <taxon>Viridiplantae</taxon>
        <taxon>Streptophyta</taxon>
        <taxon>Embryophyta</taxon>
        <taxon>Tracheophyta</taxon>
        <taxon>Spermatophyta</taxon>
        <taxon>Magnoliopsida</taxon>
        <taxon>eudicotyledons</taxon>
        <taxon>Gunneridae</taxon>
        <taxon>Pentapetalae</taxon>
        <taxon>rosids</taxon>
        <taxon>fabids</taxon>
        <taxon>Malpighiales</taxon>
        <taxon>Salicaceae</taxon>
        <taxon>Saliceae</taxon>
        <taxon>Salix</taxon>
    </lineage>
</organism>
<comment type="caution">
    <text evidence="2">The sequence shown here is derived from an EMBL/GenBank/DDBJ whole genome shotgun (WGS) entry which is preliminary data.</text>
</comment>
<gene>
    <name evidence="2" type="ORF">OIU85_008674</name>
</gene>
<dbReference type="NCBIfam" id="TIGR01640">
    <property type="entry name" value="F_box_assoc_1"/>
    <property type="match status" value="1"/>
</dbReference>
<dbReference type="InterPro" id="IPR050796">
    <property type="entry name" value="SCF_F-box_component"/>
</dbReference>
<accession>A0A9Q0SIB6</accession>